<organism evidence="3 4">
    <name type="scientific">Riccia fluitans</name>
    <dbReference type="NCBI Taxonomy" id="41844"/>
    <lineage>
        <taxon>Eukaryota</taxon>
        <taxon>Viridiplantae</taxon>
        <taxon>Streptophyta</taxon>
        <taxon>Embryophyta</taxon>
        <taxon>Marchantiophyta</taxon>
        <taxon>Marchantiopsida</taxon>
        <taxon>Marchantiidae</taxon>
        <taxon>Marchantiales</taxon>
        <taxon>Ricciaceae</taxon>
        <taxon>Riccia</taxon>
    </lineage>
</organism>
<dbReference type="Gene3D" id="3.30.70.100">
    <property type="match status" value="1"/>
</dbReference>
<evidence type="ECO:0000313" key="3">
    <source>
        <dbReference type="EMBL" id="KAL2609904.1"/>
    </source>
</evidence>
<dbReference type="EMBL" id="JBHFFA010000008">
    <property type="protein sequence ID" value="KAL2609904.1"/>
    <property type="molecule type" value="Genomic_DNA"/>
</dbReference>
<keyword evidence="1" id="KW-0479">Metal-binding</keyword>
<dbReference type="InterPro" id="IPR036163">
    <property type="entry name" value="HMA_dom_sf"/>
</dbReference>
<evidence type="ECO:0000313" key="4">
    <source>
        <dbReference type="Proteomes" id="UP001605036"/>
    </source>
</evidence>
<accession>A0ABD1XLT5</accession>
<dbReference type="GO" id="GO:0046872">
    <property type="term" value="F:metal ion binding"/>
    <property type="evidence" value="ECO:0007669"/>
    <property type="project" value="UniProtKB-KW"/>
</dbReference>
<sequence>MARLMQMLKKNSRAISKAHSKLASLTPERIELRVPMCCDCCEENVRQELTLLEGVMEISIDIGTQKVVVLSHYDEKLEPYVVLNAVKKVKHRAELWRK</sequence>
<dbReference type="PROSITE" id="PS50846">
    <property type="entry name" value="HMA_2"/>
    <property type="match status" value="1"/>
</dbReference>
<dbReference type="SUPFAM" id="SSF55008">
    <property type="entry name" value="HMA, heavy metal-associated domain"/>
    <property type="match status" value="1"/>
</dbReference>
<comment type="caution">
    <text evidence="3">The sequence shown here is derived from an EMBL/GenBank/DDBJ whole genome shotgun (WGS) entry which is preliminary data.</text>
</comment>
<proteinExistence type="predicted"/>
<dbReference type="Pfam" id="PF00403">
    <property type="entry name" value="HMA"/>
    <property type="match status" value="1"/>
</dbReference>
<dbReference type="AlphaFoldDB" id="A0ABD1XLT5"/>
<protein>
    <recommendedName>
        <fullName evidence="2">HMA domain-containing protein</fullName>
    </recommendedName>
</protein>
<evidence type="ECO:0000256" key="1">
    <source>
        <dbReference type="ARBA" id="ARBA00022723"/>
    </source>
</evidence>
<dbReference type="PANTHER" id="PTHR22814:SF336">
    <property type="entry name" value="HEAVY METAL-ASSOCIATED ISOPRENYLATED PLANT PROTEIN 23"/>
    <property type="match status" value="1"/>
</dbReference>
<reference evidence="3 4" key="1">
    <citation type="submission" date="2024-09" db="EMBL/GenBank/DDBJ databases">
        <title>Chromosome-scale assembly of Riccia fluitans.</title>
        <authorList>
            <person name="Paukszto L."/>
            <person name="Sawicki J."/>
            <person name="Karawczyk K."/>
            <person name="Piernik-Szablinska J."/>
            <person name="Szczecinska M."/>
            <person name="Mazdziarz M."/>
        </authorList>
    </citation>
    <scope>NUCLEOTIDE SEQUENCE [LARGE SCALE GENOMIC DNA]</scope>
    <source>
        <strain evidence="3">Rf_01</strain>
        <tissue evidence="3">Aerial parts of the thallus</tissue>
    </source>
</reference>
<name>A0ABD1XLT5_9MARC</name>
<dbReference type="InterPro" id="IPR006121">
    <property type="entry name" value="HMA_dom"/>
</dbReference>
<gene>
    <name evidence="3" type="ORF">R1flu_028477</name>
</gene>
<dbReference type="CDD" id="cd00371">
    <property type="entry name" value="HMA"/>
    <property type="match status" value="1"/>
</dbReference>
<evidence type="ECO:0000259" key="2">
    <source>
        <dbReference type="PROSITE" id="PS50846"/>
    </source>
</evidence>
<feature type="domain" description="HMA" evidence="2">
    <location>
        <begin position="27"/>
        <end position="94"/>
    </location>
</feature>
<keyword evidence="4" id="KW-1185">Reference proteome</keyword>
<dbReference type="Proteomes" id="UP001605036">
    <property type="component" value="Unassembled WGS sequence"/>
</dbReference>
<dbReference type="PANTHER" id="PTHR22814">
    <property type="entry name" value="COPPER TRANSPORT PROTEIN ATOX1-RELATED"/>
    <property type="match status" value="1"/>
</dbReference>